<feature type="transmembrane region" description="Helical" evidence="2">
    <location>
        <begin position="36"/>
        <end position="56"/>
    </location>
</feature>
<accession>C6XPH2</accession>
<evidence type="ECO:0000256" key="1">
    <source>
        <dbReference type="SAM" id="Coils"/>
    </source>
</evidence>
<keyword evidence="2" id="KW-1133">Transmembrane helix</keyword>
<sequence>MSFVVLLVLSILWGGVVAVAAAGIQRLGLSGRTRQMMWRCASIMLLAPFPVALIYACMGPGTIDPIWNYGEGQAPSIPIVLEEMPAQTGVAVQEVSQGVLFEFDLMTAAIVFLSLGWMFRACRARWANKELKRITDKSDPVQSYAVLSSAEFWNKRLGLTRRTSFRLLPGDYSPFTQGVLKPVVYLPHGLERELSQEEMALVVGHELMHIRRLDAVWRPMERIVADVLWFNPFAWLVRAELDRAREIACDEAMLVSKAPPTVYARALVAAARFAEGLPTRAPAAAMFPFNKDKELTERVKIAVANSQGNSSLVGLAAFGVFLLAGLPLAAAQGAGGEKLRAPLPEFEATVIKSEKAKITSGFGIRKHPISKEMKDHAGIDIADKIGTKIHTPSHGLVTFAGYKEGYGNVVQINYNPEWMGRFGQLSKILVEVGQSVQAGDVIGLLGESGNATGPHLHIEVYGPAPDFVRSGHKVAYDPEQLGVALIPALELRAKQIRDLGVVLPKSLAQPIAADSASALVAPSAPAALVAPKAPLAPNAPKVTGITYLDDGRVQILDAGVVVIEFDPSKDDFIPRHIVSKDGVSNKRKYTYEDANGDSVKIIAGTSDIPPSKLGIWVNGDKISNAAEWNEWRHEIQNYFEKDMNDFKADMREQAQDMRDREREDREFVEMLEGGLEKRIEAQADAYEVEVDRWTDSLEAQVEELAARFERSAESSRHAANLKAQAQAQARANARSSAEALAMSSRAFAQDWTAVRQEQIAKTQIVALEQVLVELDEKVLSISEQCEQIENSEEVDAKYKLVGLKTAKSALQEARTQVAEQLVEAQKAFH</sequence>
<keyword evidence="1" id="KW-0175">Coiled coil</keyword>
<dbReference type="CDD" id="cd12797">
    <property type="entry name" value="M23_peptidase"/>
    <property type="match status" value="1"/>
</dbReference>
<keyword evidence="2" id="KW-0812">Transmembrane</keyword>
<keyword evidence="6" id="KW-1185">Reference proteome</keyword>
<dbReference type="Pfam" id="PF01551">
    <property type="entry name" value="Peptidase_M23"/>
    <property type="match status" value="1"/>
</dbReference>
<protein>
    <submittedName>
        <fullName evidence="5">Peptidase M23</fullName>
    </submittedName>
</protein>
<dbReference type="AlphaFoldDB" id="C6XPH2"/>
<feature type="domain" description="Peptidase M56" evidence="4">
    <location>
        <begin position="107"/>
        <end position="300"/>
    </location>
</feature>
<dbReference type="SUPFAM" id="SSF51261">
    <property type="entry name" value="Duplicated hybrid motif"/>
    <property type="match status" value="1"/>
</dbReference>
<feature type="coiled-coil region" evidence="1">
    <location>
        <begin position="771"/>
        <end position="827"/>
    </location>
</feature>
<dbReference type="eggNOG" id="COG0739">
    <property type="taxonomic scope" value="Bacteria"/>
</dbReference>
<evidence type="ECO:0000259" key="4">
    <source>
        <dbReference type="Pfam" id="PF05569"/>
    </source>
</evidence>
<dbReference type="Gene3D" id="2.70.70.10">
    <property type="entry name" value="Glucose Permease (Domain IIA)"/>
    <property type="match status" value="1"/>
</dbReference>
<dbReference type="InterPro" id="IPR008756">
    <property type="entry name" value="Peptidase_M56"/>
</dbReference>
<dbReference type="PANTHER" id="PTHR34978">
    <property type="entry name" value="POSSIBLE SENSOR-TRANSDUCER PROTEIN BLAR"/>
    <property type="match status" value="1"/>
</dbReference>
<dbReference type="KEGG" id="hba:Hbal_0764"/>
<dbReference type="CDD" id="cd07341">
    <property type="entry name" value="M56_BlaR1_MecR1_like"/>
    <property type="match status" value="1"/>
</dbReference>
<dbReference type="EMBL" id="CP001678">
    <property type="protein sequence ID" value="ACT58458.1"/>
    <property type="molecule type" value="Genomic_DNA"/>
</dbReference>
<dbReference type="InterPro" id="IPR016047">
    <property type="entry name" value="M23ase_b-sheet_dom"/>
</dbReference>
<reference evidence="6" key="1">
    <citation type="journal article" date="2011" name="J. Bacteriol.">
        <title>Genome sequences of eight morphologically diverse alphaproteobacteria.</title>
        <authorList>
            <consortium name="US DOE Joint Genome Institute"/>
            <person name="Brown P.J."/>
            <person name="Kysela D.T."/>
            <person name="Buechlein A."/>
            <person name="Hemmerich C."/>
            <person name="Brun Y.V."/>
        </authorList>
    </citation>
    <scope>NUCLEOTIDE SEQUENCE [LARGE SCALE GENOMIC DNA]</scope>
    <source>
        <strain evidence="6">ATCC 49814 / DSM 5838 / IFAM 1418</strain>
    </source>
</reference>
<proteinExistence type="predicted"/>
<keyword evidence="2" id="KW-0472">Membrane</keyword>
<feature type="transmembrane region" description="Helical" evidence="2">
    <location>
        <begin position="6"/>
        <end position="24"/>
    </location>
</feature>
<dbReference type="Proteomes" id="UP000002745">
    <property type="component" value="Chromosome"/>
</dbReference>
<feature type="domain" description="M23ase beta-sheet core" evidence="3">
    <location>
        <begin position="375"/>
        <end position="461"/>
    </location>
</feature>
<dbReference type="InterPro" id="IPR052173">
    <property type="entry name" value="Beta-lactam_resp_regulator"/>
</dbReference>
<organism evidence="5 6">
    <name type="scientific">Hirschia baltica (strain ATCC 49814 / DSM 5838 / IFAM 1418)</name>
    <dbReference type="NCBI Taxonomy" id="582402"/>
    <lineage>
        <taxon>Bacteria</taxon>
        <taxon>Pseudomonadati</taxon>
        <taxon>Pseudomonadota</taxon>
        <taxon>Alphaproteobacteria</taxon>
        <taxon>Hyphomonadales</taxon>
        <taxon>Hyphomonadaceae</taxon>
        <taxon>Hirschia</taxon>
    </lineage>
</organism>
<dbReference type="OrthoDB" id="9805070at2"/>
<evidence type="ECO:0000313" key="6">
    <source>
        <dbReference type="Proteomes" id="UP000002745"/>
    </source>
</evidence>
<dbReference type="RefSeq" id="WP_015826608.1">
    <property type="nucleotide sequence ID" value="NC_012982.1"/>
</dbReference>
<dbReference type="PANTHER" id="PTHR34978:SF3">
    <property type="entry name" value="SLR0241 PROTEIN"/>
    <property type="match status" value="1"/>
</dbReference>
<evidence type="ECO:0000313" key="5">
    <source>
        <dbReference type="EMBL" id="ACT58458.1"/>
    </source>
</evidence>
<evidence type="ECO:0000259" key="3">
    <source>
        <dbReference type="Pfam" id="PF01551"/>
    </source>
</evidence>
<dbReference type="STRING" id="582402.Hbal_0764"/>
<dbReference type="Pfam" id="PF05569">
    <property type="entry name" value="Peptidase_M56"/>
    <property type="match status" value="1"/>
</dbReference>
<evidence type="ECO:0000256" key="2">
    <source>
        <dbReference type="SAM" id="Phobius"/>
    </source>
</evidence>
<dbReference type="eggNOG" id="COG4219">
    <property type="taxonomic scope" value="Bacteria"/>
</dbReference>
<gene>
    <name evidence="5" type="ordered locus">Hbal_0764</name>
</gene>
<dbReference type="InterPro" id="IPR011055">
    <property type="entry name" value="Dup_hybrid_motif"/>
</dbReference>
<name>C6XPH2_HIRBI</name>
<feature type="transmembrane region" description="Helical" evidence="2">
    <location>
        <begin position="312"/>
        <end position="330"/>
    </location>
</feature>
<feature type="transmembrane region" description="Helical" evidence="2">
    <location>
        <begin position="99"/>
        <end position="119"/>
    </location>
</feature>
<dbReference type="HOGENOM" id="CLU_341889_0_0_5"/>